<dbReference type="InterPro" id="IPR033116">
    <property type="entry name" value="TRYPSIN_SER"/>
</dbReference>
<accession>A0A8J2KPF2</accession>
<evidence type="ECO:0000259" key="8">
    <source>
        <dbReference type="PROSITE" id="PS50240"/>
    </source>
</evidence>
<proteinExistence type="predicted"/>
<evidence type="ECO:0000256" key="5">
    <source>
        <dbReference type="ARBA" id="ARBA00023157"/>
    </source>
</evidence>
<feature type="chain" id="PRO_5035179541" description="Peptidase S1 domain-containing protein" evidence="7">
    <location>
        <begin position="18"/>
        <end position="281"/>
    </location>
</feature>
<dbReference type="GO" id="GO:0005576">
    <property type="term" value="C:extracellular region"/>
    <property type="evidence" value="ECO:0007669"/>
    <property type="project" value="UniProtKB-SubCell"/>
</dbReference>
<comment type="subcellular location">
    <subcellularLocation>
        <location evidence="1">Secreted</location>
        <location evidence="1">Extracellular space</location>
    </subcellularLocation>
</comment>
<dbReference type="InterPro" id="IPR050430">
    <property type="entry name" value="Peptidase_S1"/>
</dbReference>
<dbReference type="Pfam" id="PF00089">
    <property type="entry name" value="Trypsin"/>
    <property type="match status" value="1"/>
</dbReference>
<dbReference type="Proteomes" id="UP000708208">
    <property type="component" value="Unassembled WGS sequence"/>
</dbReference>
<dbReference type="InterPro" id="IPR018114">
    <property type="entry name" value="TRYPSIN_HIS"/>
</dbReference>
<protein>
    <recommendedName>
        <fullName evidence="8">Peptidase S1 domain-containing protein</fullName>
    </recommendedName>
</protein>
<evidence type="ECO:0000256" key="3">
    <source>
        <dbReference type="ARBA" id="ARBA00022801"/>
    </source>
</evidence>
<dbReference type="FunFam" id="2.40.10.10:FF:000036">
    <property type="entry name" value="Trypsin beta"/>
    <property type="match status" value="1"/>
</dbReference>
<dbReference type="PROSITE" id="PS00134">
    <property type="entry name" value="TRYPSIN_HIS"/>
    <property type="match status" value="1"/>
</dbReference>
<dbReference type="PANTHER" id="PTHR24276:SF98">
    <property type="entry name" value="FI18310P1-RELATED"/>
    <property type="match status" value="1"/>
</dbReference>
<dbReference type="GO" id="GO:0004252">
    <property type="term" value="F:serine-type endopeptidase activity"/>
    <property type="evidence" value="ECO:0007669"/>
    <property type="project" value="InterPro"/>
</dbReference>
<evidence type="ECO:0000256" key="2">
    <source>
        <dbReference type="ARBA" id="ARBA00022670"/>
    </source>
</evidence>
<dbReference type="AlphaFoldDB" id="A0A8J2KPF2"/>
<gene>
    <name evidence="9" type="ORF">AFUS01_LOCUS31012</name>
</gene>
<dbReference type="SMART" id="SM00020">
    <property type="entry name" value="Tryp_SPc"/>
    <property type="match status" value="1"/>
</dbReference>
<name>A0A8J2KPF2_9HEXA</name>
<evidence type="ECO:0000256" key="6">
    <source>
        <dbReference type="RuleBase" id="RU363034"/>
    </source>
</evidence>
<dbReference type="EMBL" id="CAJVCH010485134">
    <property type="protein sequence ID" value="CAG7820628.1"/>
    <property type="molecule type" value="Genomic_DNA"/>
</dbReference>
<keyword evidence="10" id="KW-1185">Reference proteome</keyword>
<dbReference type="CDD" id="cd00190">
    <property type="entry name" value="Tryp_SPc"/>
    <property type="match status" value="1"/>
</dbReference>
<keyword evidence="3 6" id="KW-0378">Hydrolase</keyword>
<dbReference type="PANTHER" id="PTHR24276">
    <property type="entry name" value="POLYSERASE-RELATED"/>
    <property type="match status" value="1"/>
</dbReference>
<keyword evidence="5" id="KW-1015">Disulfide bond</keyword>
<dbReference type="PROSITE" id="PS50240">
    <property type="entry name" value="TRYPSIN_DOM"/>
    <property type="match status" value="1"/>
</dbReference>
<evidence type="ECO:0000256" key="1">
    <source>
        <dbReference type="ARBA" id="ARBA00004239"/>
    </source>
</evidence>
<dbReference type="PROSITE" id="PS00135">
    <property type="entry name" value="TRYPSIN_SER"/>
    <property type="match status" value="1"/>
</dbReference>
<evidence type="ECO:0000313" key="10">
    <source>
        <dbReference type="Proteomes" id="UP000708208"/>
    </source>
</evidence>
<organism evidence="9 10">
    <name type="scientific">Allacma fusca</name>
    <dbReference type="NCBI Taxonomy" id="39272"/>
    <lineage>
        <taxon>Eukaryota</taxon>
        <taxon>Metazoa</taxon>
        <taxon>Ecdysozoa</taxon>
        <taxon>Arthropoda</taxon>
        <taxon>Hexapoda</taxon>
        <taxon>Collembola</taxon>
        <taxon>Symphypleona</taxon>
        <taxon>Sminthuridae</taxon>
        <taxon>Allacma</taxon>
    </lineage>
</organism>
<reference evidence="9" key="1">
    <citation type="submission" date="2021-06" db="EMBL/GenBank/DDBJ databases">
        <authorList>
            <person name="Hodson N. C."/>
            <person name="Mongue J. A."/>
            <person name="Jaron S. K."/>
        </authorList>
    </citation>
    <scope>NUCLEOTIDE SEQUENCE</scope>
</reference>
<dbReference type="FunFam" id="2.40.10.10:FF:000068">
    <property type="entry name" value="transmembrane protease serine 2"/>
    <property type="match status" value="1"/>
</dbReference>
<evidence type="ECO:0000256" key="7">
    <source>
        <dbReference type="SAM" id="SignalP"/>
    </source>
</evidence>
<evidence type="ECO:0000313" key="9">
    <source>
        <dbReference type="EMBL" id="CAG7820628.1"/>
    </source>
</evidence>
<dbReference type="InterPro" id="IPR001254">
    <property type="entry name" value="Trypsin_dom"/>
</dbReference>
<comment type="caution">
    <text evidence="9">The sequence shown here is derived from an EMBL/GenBank/DDBJ whole genome shotgun (WGS) entry which is preliminary data.</text>
</comment>
<sequence length="281" mass="29918">MKIIISFLCLSATVATALPNPTSTVSQVPKFGNLSETSPFDNTRGIFPNIVGGVPATPHAFPYQVSLQVRPCWNCNWRHFCGGSIVAPDKVVTAAHCLVGKDPGSIRVIAGEHCLFKTELTEQNVTVLAAISHPDFNYNTGDYDYAVLRLASPLRLNEYVETISLASSGSEPSGNCTNTGWGNSNATHPVFPDVLHVVTLPIVPRPICAVNYENSPFKITERMVCAGDVGKGSCHGDSGGPLACNNTLTGIVSWGKNPCGQSNSPTVFANIAAMRSWLDGQ</sequence>
<keyword evidence="7" id="KW-0732">Signal</keyword>
<dbReference type="GO" id="GO:0006508">
    <property type="term" value="P:proteolysis"/>
    <property type="evidence" value="ECO:0007669"/>
    <property type="project" value="UniProtKB-KW"/>
</dbReference>
<keyword evidence="4 6" id="KW-0720">Serine protease</keyword>
<feature type="signal peptide" evidence="7">
    <location>
        <begin position="1"/>
        <end position="17"/>
    </location>
</feature>
<evidence type="ECO:0000256" key="4">
    <source>
        <dbReference type="ARBA" id="ARBA00022825"/>
    </source>
</evidence>
<keyword evidence="2 6" id="KW-0645">Protease</keyword>
<feature type="domain" description="Peptidase S1" evidence="8">
    <location>
        <begin position="50"/>
        <end position="281"/>
    </location>
</feature>
<dbReference type="OrthoDB" id="10061449at2759"/>